<evidence type="ECO:0000256" key="4">
    <source>
        <dbReference type="ARBA" id="ARBA00023139"/>
    </source>
</evidence>
<dbReference type="InterPro" id="IPR005534">
    <property type="entry name" value="Curli_assmbl/transp-comp_CsgG"/>
</dbReference>
<comment type="caution">
    <text evidence="7">The sequence shown here is derived from an EMBL/GenBank/DDBJ whole genome shotgun (WGS) entry which is preliminary data.</text>
</comment>
<evidence type="ECO:0000313" key="7">
    <source>
        <dbReference type="EMBL" id="MCH7414656.1"/>
    </source>
</evidence>
<evidence type="ECO:0008006" key="9">
    <source>
        <dbReference type="Google" id="ProtNLM"/>
    </source>
</evidence>
<dbReference type="Pfam" id="PF03783">
    <property type="entry name" value="CsgG"/>
    <property type="match status" value="1"/>
</dbReference>
<keyword evidence="4" id="KW-0564">Palmitate</keyword>
<dbReference type="InterPro" id="IPR011250">
    <property type="entry name" value="OMP/PagP_B-barrel"/>
</dbReference>
<reference evidence="7" key="1">
    <citation type="submission" date="2022-03" db="EMBL/GenBank/DDBJ databases">
        <title>De novo assembled genomes of Belliella spp. (Cyclobacteriaceae) strains.</title>
        <authorList>
            <person name="Szabo A."/>
            <person name="Korponai K."/>
            <person name="Felfoldi T."/>
        </authorList>
    </citation>
    <scope>NUCLEOTIDE SEQUENCE</scope>
    <source>
        <strain evidence="7">DSM 111903</strain>
    </source>
</reference>
<evidence type="ECO:0000256" key="3">
    <source>
        <dbReference type="ARBA" id="ARBA00023136"/>
    </source>
</evidence>
<evidence type="ECO:0000256" key="5">
    <source>
        <dbReference type="ARBA" id="ARBA00023288"/>
    </source>
</evidence>
<dbReference type="PROSITE" id="PS51257">
    <property type="entry name" value="PROKAR_LIPOPROTEIN"/>
    <property type="match status" value="1"/>
</dbReference>
<protein>
    <recommendedName>
        <fullName evidence="9">Curli production assembly/transport component CsgG</fullName>
    </recommendedName>
</protein>
<dbReference type="Proteomes" id="UP001165430">
    <property type="component" value="Unassembled WGS sequence"/>
</dbReference>
<keyword evidence="6" id="KW-0812">Transmembrane</keyword>
<dbReference type="RefSeq" id="WP_241413277.1">
    <property type="nucleotide sequence ID" value="NZ_JAKZGO010000012.1"/>
</dbReference>
<keyword evidence="5" id="KW-0449">Lipoprotein</keyword>
<keyword evidence="3 6" id="KW-0472">Membrane</keyword>
<evidence type="ECO:0000256" key="2">
    <source>
        <dbReference type="ARBA" id="ARBA00022729"/>
    </source>
</evidence>
<evidence type="ECO:0000313" key="8">
    <source>
        <dbReference type="Proteomes" id="UP001165430"/>
    </source>
</evidence>
<proteinExistence type="predicted"/>
<dbReference type="SUPFAM" id="SSF56925">
    <property type="entry name" value="OMPA-like"/>
    <property type="match status" value="1"/>
</dbReference>
<feature type="transmembrane region" description="Helical" evidence="6">
    <location>
        <begin position="12"/>
        <end position="28"/>
    </location>
</feature>
<gene>
    <name evidence="7" type="ORF">MM213_14240</name>
</gene>
<keyword evidence="2" id="KW-0732">Signal</keyword>
<dbReference type="PANTHER" id="PTHR41164:SF1">
    <property type="entry name" value="CURLI PRODUCTION ASSEMBLY_TRANSPORT COMPONENT CSGG"/>
    <property type="match status" value="1"/>
</dbReference>
<accession>A0ABS9VDZ3</accession>
<dbReference type="Gene3D" id="3.40.50.10610">
    <property type="entry name" value="ABC-type transport auxiliary lipoprotein component"/>
    <property type="match status" value="2"/>
</dbReference>
<keyword evidence="8" id="KW-1185">Reference proteome</keyword>
<dbReference type="PANTHER" id="PTHR41164">
    <property type="entry name" value="CURLI PRODUCTION ASSEMBLY/TRANSPORT COMPONENT CSGG"/>
    <property type="match status" value="1"/>
</dbReference>
<keyword evidence="6" id="KW-1133">Transmembrane helix</keyword>
<name>A0ABS9VDZ3_9BACT</name>
<keyword evidence="1" id="KW-1003">Cell membrane</keyword>
<sequence>MRIRIRSVLTKLTLSTTIFAFSCSPFYYQPFGNRDARLGPETNMKSELLELPKPTEPIVAAVYKFRDQTGQYKESNVGASWSTAVTQGATNILIRALEESGWFIPIERENISNLINERKIISASRAQYEQNPNVVLPPLLFAGILLEGGVVSYESNVYTGGAGVRYFGADASAQYREDRVSIYLRAISTSNGKILKSVYTTKSVLSQEVTSGFFRFVKFKRLLEAETGYTYNEPREMAINEAVEKAVHSMIVEGMLENLWTSSDSLGLEHPVVKEYVLEKQNNTQIDYIGRLNNTNDRTSFYISASGTGQTYVGDYPTVGLRSGVSSNIGIGISPTIYVDFGFGSQQLRVKEVFQKSELYGNLGLVYIANPTGKLSPFVKIGGGTYMNWEDQVGLSGQKFLPFINYELGLEYIISPNVALVGKGFINQLLNDKFDGVEAGSFNDNIVGASLGIKFYIGKKIQ</sequence>
<dbReference type="Gene3D" id="2.40.160.20">
    <property type="match status" value="1"/>
</dbReference>
<organism evidence="7 8">
    <name type="scientific">Belliella alkalica</name>
    <dbReference type="NCBI Taxonomy" id="1730871"/>
    <lineage>
        <taxon>Bacteria</taxon>
        <taxon>Pseudomonadati</taxon>
        <taxon>Bacteroidota</taxon>
        <taxon>Cytophagia</taxon>
        <taxon>Cytophagales</taxon>
        <taxon>Cyclobacteriaceae</taxon>
        <taxon>Belliella</taxon>
    </lineage>
</organism>
<evidence type="ECO:0000256" key="1">
    <source>
        <dbReference type="ARBA" id="ARBA00022475"/>
    </source>
</evidence>
<evidence type="ECO:0000256" key="6">
    <source>
        <dbReference type="SAM" id="Phobius"/>
    </source>
</evidence>
<dbReference type="EMBL" id="JAKZGO010000012">
    <property type="protein sequence ID" value="MCH7414656.1"/>
    <property type="molecule type" value="Genomic_DNA"/>
</dbReference>